<reference evidence="11" key="1">
    <citation type="submission" date="2013-07" db="EMBL/GenBank/DDBJ databases">
        <authorList>
            <person name="Geib S."/>
        </authorList>
    </citation>
    <scope>NUCLEOTIDE SEQUENCE</scope>
</reference>
<dbReference type="InterPro" id="IPR023260">
    <property type="entry name" value="Cys/Ser-rich_nuc_prot"/>
</dbReference>
<feature type="domain" description="Cysteine/serine-rich nuclear protein N-terminal" evidence="10">
    <location>
        <begin position="496"/>
        <end position="698"/>
    </location>
</feature>
<evidence type="ECO:0000313" key="11">
    <source>
        <dbReference type="EMBL" id="JAB89797.1"/>
    </source>
</evidence>
<accession>W8AU83</accession>
<dbReference type="PANTHER" id="PTHR13580:SF9">
    <property type="entry name" value="AXIN1 UP-REGULATED 1, ISOFORM A"/>
    <property type="match status" value="1"/>
</dbReference>
<dbReference type="PANTHER" id="PTHR13580">
    <property type="entry name" value="TGF-BETA INDUCED APOPTOSIS PROTEIN"/>
    <property type="match status" value="1"/>
</dbReference>
<feature type="region of interest" description="Disordered" evidence="9">
    <location>
        <begin position="1216"/>
        <end position="1241"/>
    </location>
</feature>
<organism evidence="11">
    <name type="scientific">Ceratitis capitata</name>
    <name type="common">Mediterranean fruit fly</name>
    <name type="synonym">Tephritis capitata</name>
    <dbReference type="NCBI Taxonomy" id="7213"/>
    <lineage>
        <taxon>Eukaryota</taxon>
        <taxon>Metazoa</taxon>
        <taxon>Ecdysozoa</taxon>
        <taxon>Arthropoda</taxon>
        <taxon>Hexapoda</taxon>
        <taxon>Insecta</taxon>
        <taxon>Pterygota</taxon>
        <taxon>Neoptera</taxon>
        <taxon>Endopterygota</taxon>
        <taxon>Diptera</taxon>
        <taxon>Brachycera</taxon>
        <taxon>Muscomorpha</taxon>
        <taxon>Tephritoidea</taxon>
        <taxon>Tephritidae</taxon>
        <taxon>Ceratitis</taxon>
        <taxon>Ceratitis</taxon>
    </lineage>
</organism>
<keyword evidence="6" id="KW-0010">Activator</keyword>
<feature type="compositionally biased region" description="Basic and acidic residues" evidence="9">
    <location>
        <begin position="300"/>
        <end position="319"/>
    </location>
</feature>
<feature type="compositionally biased region" description="Polar residues" evidence="9">
    <location>
        <begin position="271"/>
        <end position="292"/>
    </location>
</feature>
<name>W8AU83_CERCA</name>
<comment type="subcellular location">
    <subcellularLocation>
        <location evidence="1">Nucleus</location>
    </subcellularLocation>
</comment>
<feature type="compositionally biased region" description="Basic and acidic residues" evidence="9">
    <location>
        <begin position="1104"/>
        <end position="1113"/>
    </location>
</feature>
<keyword evidence="7" id="KW-0804">Transcription</keyword>
<dbReference type="GO" id="GO:0006915">
    <property type="term" value="P:apoptotic process"/>
    <property type="evidence" value="ECO:0007669"/>
    <property type="project" value="UniProtKB-KW"/>
</dbReference>
<feature type="region of interest" description="Disordered" evidence="9">
    <location>
        <begin position="1076"/>
        <end position="1113"/>
    </location>
</feature>
<dbReference type="EMBL" id="GAMC01016758">
    <property type="protein sequence ID" value="JAB89797.1"/>
    <property type="molecule type" value="mRNA"/>
</dbReference>
<evidence type="ECO:0000256" key="5">
    <source>
        <dbReference type="ARBA" id="ARBA00023125"/>
    </source>
</evidence>
<sequence length="1241" mass="132892">MFRPIKNLISYIQKNASGSAIFGSSTAVADTETETQSEVGIEATKDIQQESKEIGRTEKEIATEVSLPQEKTHLPETADEQMQQEHIKRGERSKMNVASNANKAQPTVQVVNGKEPNGIATYGVGDCDVEDDIEMQIKSSVMLRPPLKQTTSVVENLTDEIDDTESEDVLSQDSQNEYNDAMGADSQDEYVEYPPISLLSDDGTFGAGEDTVEEFITEEEDADELTRDRAKRFEDSEIIVLSDGEINCSIASDALSEDPLAIDDFTQPSLSGIKDTSNPLDSSTNDEASTSGDLLWMSIDEVKTNKTKPNAEKDLKSEADTLSSQSTSQRQLIITTETKEKRNTNVTASGSNKSAEKLNTQHDEHAEEIRSDGSDSGLGSETSTLQTTLADTSHLTATSDTSVANTPTCNKTKATTIANKESTTSNGSNVTLTDGVTKSCSAVVPVTVIAAAPSFGAVMKPLRSNLKRRLEDDEALIDSPQKTQLATTSSNQIKKLKRSINFENVQVYYFPRQQGFGCVPSAGGCTLGMGARHIGFKTLTLAEHAAELRRAHRLQLQEINPRGSSSDDSEESEEDYLSEGSGSDLDAESNGFLQPVSPKQRRALLKAAGVRKIDAAEKIECRDIRNSREICGCACVEFCDPETCACSQAGIKCQVDRAMFPCGCTRDACGNTVGRVEFNPTRVRTHFIHTIMRLEMENRQRQNPPLCATMSSYTLSAACATSSAVVGPHTSALPPTPSYANTLPGSYYAMQTQSNYSSGYASPAYPSEPAANYYQQQSSTSTTTHYSTVSTNDLQTIAQQQQQSYQLDTLDGDLFASAATATPVVYGEMMPAYSSGVGGVAASTATVSSYHQNINYSTQVSTYSAYQQTTNTSGYLTQPSAKATAQPTLTPPTTYSSCAVPSLPPYGTATTTAAAAQYQDTSSYALVDTTAPSCITMEDSGGSDAEEADAGEDNCPDANNGTTNATATNTSCNTTAIGGSSLQTGNEIEWKKPDSCVNVNESGSSANESGSSFIQLSTPISSVTRLSQINDLLEHNRHTTATLVSVSHTTCLSANGSGSSTTTTTNTLISSRSVTTDCDYTDSSSNSNSQDKLGKEETETETEIENKNENEKKIENVGETPLTAAEVSAVETKKIVEEKEISKLQVEVAEVEVTSSTKVAEGSDNETVTSETIKIVHDVLDKTVINTTGAVTNIAESEGDVLSKHDSVDSCTPMTESNAANTTTNNTTTTTIDKKHRVCEK</sequence>
<evidence type="ECO:0000256" key="3">
    <source>
        <dbReference type="ARBA" id="ARBA00022703"/>
    </source>
</evidence>
<feature type="region of interest" description="Disordered" evidence="9">
    <location>
        <begin position="556"/>
        <end position="593"/>
    </location>
</feature>
<evidence type="ECO:0000256" key="7">
    <source>
        <dbReference type="ARBA" id="ARBA00023163"/>
    </source>
</evidence>
<evidence type="ECO:0000259" key="10">
    <source>
        <dbReference type="Pfam" id="PF16019"/>
    </source>
</evidence>
<feature type="compositionally biased region" description="Low complexity" evidence="9">
    <location>
        <begin position="1218"/>
        <end position="1231"/>
    </location>
</feature>
<evidence type="ECO:0000256" key="6">
    <source>
        <dbReference type="ARBA" id="ARBA00023159"/>
    </source>
</evidence>
<dbReference type="InterPro" id="IPR031972">
    <property type="entry name" value="CSRNP_N"/>
</dbReference>
<keyword evidence="8" id="KW-0539">Nucleus</keyword>
<dbReference type="AlphaFoldDB" id="W8AU83"/>
<feature type="region of interest" description="Disordered" evidence="9">
    <location>
        <begin position="271"/>
        <end position="382"/>
    </location>
</feature>
<evidence type="ECO:0000256" key="4">
    <source>
        <dbReference type="ARBA" id="ARBA00023015"/>
    </source>
</evidence>
<feature type="compositionally biased region" description="Polar residues" evidence="9">
    <location>
        <begin position="344"/>
        <end position="353"/>
    </location>
</feature>
<keyword evidence="5" id="KW-0238">DNA-binding</keyword>
<feature type="compositionally biased region" description="Low complexity" evidence="9">
    <location>
        <begin position="321"/>
        <end position="336"/>
    </location>
</feature>
<comment type="similarity">
    <text evidence="2">Belongs to the AXUD1 family.</text>
</comment>
<feature type="compositionally biased region" description="Polar residues" evidence="9">
    <location>
        <begin position="1076"/>
        <end position="1091"/>
    </location>
</feature>
<reference evidence="11" key="2">
    <citation type="journal article" date="2014" name="BMC Genomics">
        <title>A genomic perspective to assessing quality of mass-reared SIT flies used in Mediterranean fruit fly (Ceratitis capitata) eradication in California.</title>
        <authorList>
            <person name="Calla B."/>
            <person name="Hall B."/>
            <person name="Hou S."/>
            <person name="Geib S.M."/>
        </authorList>
    </citation>
    <scope>NUCLEOTIDE SEQUENCE</scope>
</reference>
<feature type="compositionally biased region" description="Basic and acidic residues" evidence="9">
    <location>
        <begin position="354"/>
        <end position="373"/>
    </location>
</feature>
<dbReference type="OrthoDB" id="5946974at2759"/>
<feature type="compositionally biased region" description="Acidic residues" evidence="9">
    <location>
        <begin position="567"/>
        <end position="577"/>
    </location>
</feature>
<gene>
    <name evidence="11" type="primary">CSRN2</name>
</gene>
<proteinExistence type="evidence at transcript level"/>
<dbReference type="Pfam" id="PF16019">
    <property type="entry name" value="CSRNP_N"/>
    <property type="match status" value="1"/>
</dbReference>
<evidence type="ECO:0000256" key="9">
    <source>
        <dbReference type="SAM" id="MobiDB-lite"/>
    </source>
</evidence>
<dbReference type="GO" id="GO:0005634">
    <property type="term" value="C:nucleus"/>
    <property type="evidence" value="ECO:0007669"/>
    <property type="project" value="UniProtKB-SubCell"/>
</dbReference>
<evidence type="ECO:0000256" key="1">
    <source>
        <dbReference type="ARBA" id="ARBA00004123"/>
    </source>
</evidence>
<keyword evidence="3" id="KW-0053">Apoptosis</keyword>
<dbReference type="GO" id="GO:0000981">
    <property type="term" value="F:DNA-binding transcription factor activity, RNA polymerase II-specific"/>
    <property type="evidence" value="ECO:0007669"/>
    <property type="project" value="TreeGrafter"/>
</dbReference>
<dbReference type="GO" id="GO:0043565">
    <property type="term" value="F:sequence-specific DNA binding"/>
    <property type="evidence" value="ECO:0007669"/>
    <property type="project" value="TreeGrafter"/>
</dbReference>
<evidence type="ECO:0000256" key="2">
    <source>
        <dbReference type="ARBA" id="ARBA00008548"/>
    </source>
</evidence>
<evidence type="ECO:0000256" key="8">
    <source>
        <dbReference type="ARBA" id="ARBA00023242"/>
    </source>
</evidence>
<feature type="compositionally biased region" description="Low complexity" evidence="9">
    <location>
        <begin position="556"/>
        <end position="566"/>
    </location>
</feature>
<keyword evidence="4" id="KW-0805">Transcription regulation</keyword>
<dbReference type="PRINTS" id="PR02031">
    <property type="entry name" value="CYSSERRICHNP"/>
</dbReference>
<protein>
    <submittedName>
        <fullName evidence="11">Cysteine/serine-rich nuclear protein 2</fullName>
    </submittedName>
</protein>